<comment type="caution">
    <text evidence="1">The sequence shown here is derived from an EMBL/GenBank/DDBJ whole genome shotgun (WGS) entry which is preliminary data.</text>
</comment>
<evidence type="ECO:0000313" key="1">
    <source>
        <dbReference type="EMBL" id="GIN22302.1"/>
    </source>
</evidence>
<protein>
    <submittedName>
        <fullName evidence="1">Uncharacterized protein</fullName>
    </submittedName>
</protein>
<organism evidence="1 2">
    <name type="scientific">Siminovitchia fordii</name>
    <dbReference type="NCBI Taxonomy" id="254759"/>
    <lineage>
        <taxon>Bacteria</taxon>
        <taxon>Bacillati</taxon>
        <taxon>Bacillota</taxon>
        <taxon>Bacilli</taxon>
        <taxon>Bacillales</taxon>
        <taxon>Bacillaceae</taxon>
        <taxon>Siminovitchia</taxon>
    </lineage>
</organism>
<dbReference type="Proteomes" id="UP000680279">
    <property type="component" value="Unassembled WGS sequence"/>
</dbReference>
<sequence length="78" mass="8854">MKSFFDFIGLTEATSSPCRLELDNGALRNEIKDKEVWRVPGLSATSIRRALVKAYFAFKSAWLMTSSRWHSQPDNTAT</sequence>
<gene>
    <name evidence="1" type="ORF">J1TS3_34360</name>
</gene>
<reference evidence="1 2" key="1">
    <citation type="submission" date="2021-03" db="EMBL/GenBank/DDBJ databases">
        <title>Antimicrobial resistance genes in bacteria isolated from Japanese honey, and their potential for conferring macrolide and lincosamide resistance in the American foulbrood pathogen Paenibacillus larvae.</title>
        <authorList>
            <person name="Okamoto M."/>
            <person name="Kumagai M."/>
            <person name="Kanamori H."/>
            <person name="Takamatsu D."/>
        </authorList>
    </citation>
    <scope>NUCLEOTIDE SEQUENCE [LARGE SCALE GENOMIC DNA]</scope>
    <source>
        <strain evidence="1 2">J1TS3</strain>
    </source>
</reference>
<accession>A0ABQ4K9A5</accession>
<name>A0ABQ4K9A5_9BACI</name>
<dbReference type="EMBL" id="BOQT01000015">
    <property type="protein sequence ID" value="GIN22302.1"/>
    <property type="molecule type" value="Genomic_DNA"/>
</dbReference>
<evidence type="ECO:0000313" key="2">
    <source>
        <dbReference type="Proteomes" id="UP000680279"/>
    </source>
</evidence>
<keyword evidence="2" id="KW-1185">Reference proteome</keyword>
<proteinExistence type="predicted"/>